<protein>
    <submittedName>
        <fullName evidence="3">Acyltransferase</fullName>
    </submittedName>
</protein>
<sequence>MLSFLPSWLLIFITVPLFFSITAIIGGTIFCFGLIKFFLPIKPISLAVSWINNILFRGWALCNLLAMNLTNPIKWEIDSDQKYDKKSWYLLICNHISWVDIMVLTQVALHSMPSPKFFLKNELKFVPFVGMAAWAMDMPFMKRFSRSYLEKHPEKKGEDIRTTKKSCAKFKYIPATIINFVEGTRFTKEKQVQSGTDLQHLLPPRAGGIAFTLAAMGHLFSGVLNVTLNYPDNEVPAQDLLLGKLKRVQVKIEVMEVNDEIIGDYFEDDSFKIRFQNWLNVVWTEKDKLLAKLNNS</sequence>
<dbReference type="GO" id="GO:0005886">
    <property type="term" value="C:plasma membrane"/>
    <property type="evidence" value="ECO:0007669"/>
    <property type="project" value="TreeGrafter"/>
</dbReference>
<evidence type="ECO:0000313" key="3">
    <source>
        <dbReference type="EMBL" id="QTH63257.1"/>
    </source>
</evidence>
<dbReference type="PANTHER" id="PTHR10983">
    <property type="entry name" value="1-ACYLGLYCEROL-3-PHOSPHATE ACYLTRANSFERASE-RELATED"/>
    <property type="match status" value="1"/>
</dbReference>
<evidence type="ECO:0000259" key="2">
    <source>
        <dbReference type="SMART" id="SM00563"/>
    </source>
</evidence>
<keyword evidence="3" id="KW-0808">Transferase</keyword>
<accession>A0A975D9Y1</accession>
<organism evidence="3 4">
    <name type="scientific">Psychrosphaera ytuae</name>
    <dbReference type="NCBI Taxonomy" id="2820710"/>
    <lineage>
        <taxon>Bacteria</taxon>
        <taxon>Pseudomonadati</taxon>
        <taxon>Pseudomonadota</taxon>
        <taxon>Gammaproteobacteria</taxon>
        <taxon>Alteromonadales</taxon>
        <taxon>Pseudoalteromonadaceae</taxon>
        <taxon>Psychrosphaera</taxon>
    </lineage>
</organism>
<dbReference type="Proteomes" id="UP000682739">
    <property type="component" value="Chromosome"/>
</dbReference>
<evidence type="ECO:0000313" key="4">
    <source>
        <dbReference type="Proteomes" id="UP000682739"/>
    </source>
</evidence>
<dbReference type="InterPro" id="IPR002123">
    <property type="entry name" value="Plipid/glycerol_acylTrfase"/>
</dbReference>
<dbReference type="PANTHER" id="PTHR10983:SF15">
    <property type="entry name" value="ACYLTRANSFERASE YIHG-RELATED"/>
    <property type="match status" value="1"/>
</dbReference>
<reference evidence="3" key="1">
    <citation type="submission" date="2021-03" db="EMBL/GenBank/DDBJ databases">
        <title>Description of Psychrosphaera ytuae sp. nov. isolated from deep sea sediment of South China Sea.</title>
        <authorList>
            <person name="Zhang J."/>
            <person name="Xu X.-D."/>
        </authorList>
    </citation>
    <scope>NUCLEOTIDE SEQUENCE</scope>
    <source>
        <strain evidence="3">MTZ26</strain>
    </source>
</reference>
<dbReference type="GO" id="GO:0016746">
    <property type="term" value="F:acyltransferase activity"/>
    <property type="evidence" value="ECO:0007669"/>
    <property type="project" value="UniProtKB-KW"/>
</dbReference>
<keyword evidence="4" id="KW-1185">Reference proteome</keyword>
<keyword evidence="1" id="KW-0472">Membrane</keyword>
<dbReference type="EMBL" id="CP072110">
    <property type="protein sequence ID" value="QTH63257.1"/>
    <property type="molecule type" value="Genomic_DNA"/>
</dbReference>
<dbReference type="Pfam" id="PF01553">
    <property type="entry name" value="Acyltransferase"/>
    <property type="match status" value="1"/>
</dbReference>
<proteinExistence type="predicted"/>
<dbReference type="SUPFAM" id="SSF69593">
    <property type="entry name" value="Glycerol-3-phosphate (1)-acyltransferase"/>
    <property type="match status" value="1"/>
</dbReference>
<feature type="domain" description="Phospholipid/glycerol acyltransferase" evidence="2">
    <location>
        <begin position="89"/>
        <end position="231"/>
    </location>
</feature>
<dbReference type="AlphaFoldDB" id="A0A975D9Y1"/>
<name>A0A975D9Y1_9GAMM</name>
<dbReference type="KEGG" id="psym:J1N51_10990"/>
<dbReference type="SMART" id="SM00563">
    <property type="entry name" value="PlsC"/>
    <property type="match status" value="1"/>
</dbReference>
<dbReference type="NCBIfam" id="NF010621">
    <property type="entry name" value="PRK14014.1"/>
    <property type="match status" value="1"/>
</dbReference>
<feature type="transmembrane region" description="Helical" evidence="1">
    <location>
        <begin position="47"/>
        <end position="66"/>
    </location>
</feature>
<keyword evidence="1" id="KW-1133">Transmembrane helix</keyword>
<feature type="transmembrane region" description="Helical" evidence="1">
    <location>
        <begin position="87"/>
        <end position="105"/>
    </location>
</feature>
<dbReference type="CDD" id="cd07990">
    <property type="entry name" value="LPLAT_LCLAT1-like"/>
    <property type="match status" value="1"/>
</dbReference>
<feature type="transmembrane region" description="Helical" evidence="1">
    <location>
        <begin position="7"/>
        <end position="35"/>
    </location>
</feature>
<keyword evidence="3" id="KW-0012">Acyltransferase</keyword>
<gene>
    <name evidence="3" type="ORF">J1N51_10990</name>
</gene>
<dbReference type="RefSeq" id="WP_208831311.1">
    <property type="nucleotide sequence ID" value="NZ_CP072110.1"/>
</dbReference>
<evidence type="ECO:0000256" key="1">
    <source>
        <dbReference type="SAM" id="Phobius"/>
    </source>
</evidence>
<keyword evidence="1" id="KW-0812">Transmembrane</keyword>